<evidence type="ECO:0000256" key="1">
    <source>
        <dbReference type="SAM" id="Phobius"/>
    </source>
</evidence>
<reference evidence="3" key="1">
    <citation type="journal article" date="2012" name="MBio">
        <title>Comparative genome analysis of Trichophyton rubrum and related dermatophytes reveals candidate genes involved in infection.</title>
        <authorList>
            <person name="Martinez D.A."/>
            <person name="Oliver B.G."/>
            <person name="Graeser Y."/>
            <person name="Goldberg J.M."/>
            <person name="Li W."/>
            <person name="Martinez-Rossi N.M."/>
            <person name="Monod M."/>
            <person name="Shelest E."/>
            <person name="Barton R.C."/>
            <person name="Birch E."/>
            <person name="Brakhage A.A."/>
            <person name="Chen Z."/>
            <person name="Gurr S.J."/>
            <person name="Heiman D."/>
            <person name="Heitman J."/>
            <person name="Kosti I."/>
            <person name="Rossi A."/>
            <person name="Saif S."/>
            <person name="Samalova M."/>
            <person name="Saunders C.W."/>
            <person name="Shea T."/>
            <person name="Summerbell R.C."/>
            <person name="Xu J."/>
            <person name="Young S."/>
            <person name="Zeng Q."/>
            <person name="Birren B.W."/>
            <person name="Cuomo C.A."/>
            <person name="White T.C."/>
        </authorList>
    </citation>
    <scope>NUCLEOTIDE SEQUENCE [LARGE SCALE GENOMIC DNA]</scope>
    <source>
        <strain evidence="3">ATCC MYA-4607 / CBS 118892</strain>
    </source>
</reference>
<dbReference type="EMBL" id="GG700664">
    <property type="protein sequence ID" value="EGD92397.2"/>
    <property type="molecule type" value="Genomic_DNA"/>
</dbReference>
<evidence type="ECO:0000313" key="2">
    <source>
        <dbReference type="EMBL" id="EGD92397.2"/>
    </source>
</evidence>
<feature type="transmembrane region" description="Helical" evidence="1">
    <location>
        <begin position="32"/>
        <end position="57"/>
    </location>
</feature>
<sequence>MDPRTLLGGIPAVAQAPVSVRKNVMKDARKRALAAAVAEALGTEIAGVAAMIVTASLEKRKINL</sequence>
<dbReference type="HOGENOM" id="CLU_2869249_0_0_1"/>
<organism evidence="2 3">
    <name type="scientific">Trichophyton rubrum (strain ATCC MYA-4607 / CBS 118892)</name>
    <name type="common">Athlete's foot fungus</name>
    <dbReference type="NCBI Taxonomy" id="559305"/>
    <lineage>
        <taxon>Eukaryota</taxon>
        <taxon>Fungi</taxon>
        <taxon>Dikarya</taxon>
        <taxon>Ascomycota</taxon>
        <taxon>Pezizomycotina</taxon>
        <taxon>Eurotiomycetes</taxon>
        <taxon>Eurotiomycetidae</taxon>
        <taxon>Onygenales</taxon>
        <taxon>Arthrodermataceae</taxon>
        <taxon>Trichophyton</taxon>
    </lineage>
</organism>
<dbReference type="RefSeq" id="XP_003230908.2">
    <property type="nucleotide sequence ID" value="XM_003230860.2"/>
</dbReference>
<protein>
    <submittedName>
        <fullName evidence="2">Uncharacterized protein</fullName>
    </submittedName>
</protein>
<proteinExistence type="predicted"/>
<evidence type="ECO:0000313" key="3">
    <source>
        <dbReference type="Proteomes" id="UP000008864"/>
    </source>
</evidence>
<keyword evidence="3" id="KW-1185">Reference proteome</keyword>
<dbReference type="InParanoid" id="F2T1C5"/>
<dbReference type="Proteomes" id="UP000008864">
    <property type="component" value="Unassembled WGS sequence"/>
</dbReference>
<name>F2T1C5_TRIRC</name>
<keyword evidence="1" id="KW-0812">Transmembrane</keyword>
<keyword evidence="1" id="KW-0472">Membrane</keyword>
<dbReference type="GeneID" id="10376862"/>
<dbReference type="AlphaFoldDB" id="F2T1C5"/>
<accession>F2T1C5</accession>
<keyword evidence="1" id="KW-1133">Transmembrane helix</keyword>
<dbReference type="VEuPathDB" id="FungiDB:TERG_08614"/>
<gene>
    <name evidence="2" type="ORF">TERG_08614</name>
</gene>